<organism evidence="2 3">
    <name type="scientific">Frankia nepalensis</name>
    <dbReference type="NCBI Taxonomy" id="1836974"/>
    <lineage>
        <taxon>Bacteria</taxon>
        <taxon>Bacillati</taxon>
        <taxon>Actinomycetota</taxon>
        <taxon>Actinomycetes</taxon>
        <taxon>Frankiales</taxon>
        <taxon>Frankiaceae</taxon>
        <taxon>Frankia</taxon>
    </lineage>
</organism>
<dbReference type="RefSeq" id="WP_203007008.1">
    <property type="nucleotide sequence ID" value="NZ_JADWYU010000046.1"/>
</dbReference>
<keyword evidence="3" id="KW-1185">Reference proteome</keyword>
<evidence type="ECO:0000256" key="1">
    <source>
        <dbReference type="SAM" id="Phobius"/>
    </source>
</evidence>
<proteinExistence type="predicted"/>
<protein>
    <submittedName>
        <fullName evidence="2">Uncharacterized protein</fullName>
    </submittedName>
</protein>
<evidence type="ECO:0000313" key="2">
    <source>
        <dbReference type="EMBL" id="MBL7632347.1"/>
    </source>
</evidence>
<keyword evidence="1" id="KW-0472">Membrane</keyword>
<dbReference type="AlphaFoldDB" id="A0A937RLJ4"/>
<keyword evidence="1" id="KW-0812">Transmembrane</keyword>
<feature type="transmembrane region" description="Helical" evidence="1">
    <location>
        <begin position="33"/>
        <end position="49"/>
    </location>
</feature>
<feature type="transmembrane region" description="Helical" evidence="1">
    <location>
        <begin position="9"/>
        <end position="27"/>
    </location>
</feature>
<reference evidence="2" key="1">
    <citation type="submission" date="2020-12" db="EMBL/GenBank/DDBJ databases">
        <title>Genomic characterization of non-nitrogen-fixing Frankia strains.</title>
        <authorList>
            <person name="Carlos-Shanley C."/>
            <person name="Guerra T."/>
            <person name="Hahn D."/>
        </authorList>
    </citation>
    <scope>NUCLEOTIDE SEQUENCE</scope>
    <source>
        <strain evidence="2">CN6</strain>
    </source>
</reference>
<comment type="caution">
    <text evidence="2">The sequence shown here is derived from an EMBL/GenBank/DDBJ whole genome shotgun (WGS) entry which is preliminary data.</text>
</comment>
<sequence length="54" mass="5620">MRFYYRRPVFWPAALVVCGLYLLLGGLSGDVPALGGLLGAGLIGAGIAWRRAGG</sequence>
<dbReference type="Proteomes" id="UP000604475">
    <property type="component" value="Unassembled WGS sequence"/>
</dbReference>
<accession>A0A937RLJ4</accession>
<evidence type="ECO:0000313" key="3">
    <source>
        <dbReference type="Proteomes" id="UP000604475"/>
    </source>
</evidence>
<keyword evidence="1" id="KW-1133">Transmembrane helix</keyword>
<name>A0A937RLJ4_9ACTN</name>
<gene>
    <name evidence="2" type="ORF">I7412_35380</name>
</gene>
<dbReference type="EMBL" id="JAEACQ010000312">
    <property type="protein sequence ID" value="MBL7632347.1"/>
    <property type="molecule type" value="Genomic_DNA"/>
</dbReference>